<dbReference type="EMBL" id="JAHWXT010000003">
    <property type="protein sequence ID" value="MCF0264788.1"/>
    <property type="molecule type" value="Genomic_DNA"/>
</dbReference>
<evidence type="ECO:0000313" key="3">
    <source>
        <dbReference type="Proteomes" id="UP000887320"/>
    </source>
</evidence>
<keyword evidence="1" id="KW-0732">Signal</keyword>
<comment type="caution">
    <text evidence="2">The sequence shown here is derived from an EMBL/GenBank/DDBJ whole genome shotgun (WGS) entry which is preliminary data.</text>
</comment>
<dbReference type="PROSITE" id="PS51257">
    <property type="entry name" value="PROKAR_LIPOPROTEIN"/>
    <property type="match status" value="1"/>
</dbReference>
<proteinExistence type="predicted"/>
<gene>
    <name evidence="2" type="ORF">KW868_09980</name>
</gene>
<evidence type="ECO:0000256" key="1">
    <source>
        <dbReference type="SAM" id="SignalP"/>
    </source>
</evidence>
<name>A0A8X8GDD7_ACIGI</name>
<feature type="signal peptide" evidence="1">
    <location>
        <begin position="1"/>
        <end position="17"/>
    </location>
</feature>
<protein>
    <recommendedName>
        <fullName evidence="4">Lipoprotein</fullName>
    </recommendedName>
</protein>
<evidence type="ECO:0000313" key="2">
    <source>
        <dbReference type="EMBL" id="MCF0264788.1"/>
    </source>
</evidence>
<dbReference type="RefSeq" id="WP_234623318.1">
    <property type="nucleotide sequence ID" value="NZ_JAHWXT010000003.1"/>
</dbReference>
<evidence type="ECO:0008006" key="4">
    <source>
        <dbReference type="Google" id="ProtNLM"/>
    </source>
</evidence>
<sequence>MNKIIHFIILTSSFFLAACNTSNEPVILEAKQIAMTGEPSSTLELTLIKKDKICILKAKTTSKNTPTIEKDWAFFREDLILISENSSSEPVINSDAPDAKIEEHIEEMKIRKEAKEMKSFISKENLKKCT</sequence>
<dbReference type="AlphaFoldDB" id="A0A8X8GDD7"/>
<feature type="chain" id="PRO_5036447276" description="Lipoprotein" evidence="1">
    <location>
        <begin position="18"/>
        <end position="130"/>
    </location>
</feature>
<reference evidence="2" key="1">
    <citation type="submission" date="2021-07" db="EMBL/GenBank/DDBJ databases">
        <authorList>
            <person name="Fernandez M."/>
            <person name="Pereira P."/>
            <person name="Torres Tejerizo G.A."/>
            <person name="Gonzalez P."/>
            <person name="Agostini E."/>
        </authorList>
    </citation>
    <scope>NUCLEOTIDE SEQUENCE</scope>
    <source>
        <strain evidence="2">SFC 500-1A</strain>
    </source>
</reference>
<accession>A0A8X8GDD7</accession>
<organism evidence="2 3">
    <name type="scientific">Acinetobacter guillouiae</name>
    <name type="common">Acinetobacter genomosp. 11</name>
    <dbReference type="NCBI Taxonomy" id="106649"/>
    <lineage>
        <taxon>Bacteria</taxon>
        <taxon>Pseudomonadati</taxon>
        <taxon>Pseudomonadota</taxon>
        <taxon>Gammaproteobacteria</taxon>
        <taxon>Moraxellales</taxon>
        <taxon>Moraxellaceae</taxon>
        <taxon>Acinetobacter</taxon>
    </lineage>
</organism>
<dbReference type="Proteomes" id="UP000887320">
    <property type="component" value="Unassembled WGS sequence"/>
</dbReference>